<evidence type="ECO:0000256" key="1">
    <source>
        <dbReference type="ARBA" id="ARBA00022734"/>
    </source>
</evidence>
<dbReference type="Proteomes" id="UP001591681">
    <property type="component" value="Unassembled WGS sequence"/>
</dbReference>
<evidence type="ECO:0000256" key="5">
    <source>
        <dbReference type="SAM" id="Phobius"/>
    </source>
</evidence>
<evidence type="ECO:0000256" key="4">
    <source>
        <dbReference type="SAM" id="MobiDB-lite"/>
    </source>
</evidence>
<dbReference type="EMBL" id="JBHFQA010000013">
    <property type="protein sequence ID" value="KAL2089115.1"/>
    <property type="molecule type" value="Genomic_DNA"/>
</dbReference>
<comment type="caution">
    <text evidence="7">The sequence shown here is derived from an EMBL/GenBank/DDBJ whole genome shotgun (WGS) entry which is preliminary data.</text>
</comment>
<feature type="region of interest" description="Disordered" evidence="4">
    <location>
        <begin position="95"/>
        <end position="118"/>
    </location>
</feature>
<dbReference type="AlphaFoldDB" id="A0ABD1JQH3"/>
<evidence type="ECO:0000313" key="7">
    <source>
        <dbReference type="EMBL" id="KAL2089115.1"/>
    </source>
</evidence>
<sequence>MDDSVYANAAEFRMEESSSPSHFLTGKTRDPQTGTPPPSSAGPLRCYRLTAVCLGLLCVLLLVLCTALVVRHDQLHTENNQLHTQNDQLHAQNNQTMTQKDQLQTQRDQLQTQRDQLQTQRDQLLAENNQLRTESNQLLKTSSLEEQKVRWHYKKGYFHPRHFTISGYTLGTWNTSRAYCQSLGADLLKVTTLEEQMFINGWNTPVWIGLRHAGSQWTWVDNTELSRSYWEGAEQSAMDVGENCVMSVVGEPGRPMTATHTWHNYPCDFTAFAVCVKP</sequence>
<keyword evidence="5" id="KW-0812">Transmembrane</keyword>
<protein>
    <recommendedName>
        <fullName evidence="6">C-type lectin domain-containing protein</fullName>
    </recommendedName>
</protein>
<keyword evidence="2" id="KW-1015">Disulfide bond</keyword>
<gene>
    <name evidence="7" type="ORF">ACEWY4_016014</name>
</gene>
<dbReference type="PANTHER" id="PTHR46490:SF6">
    <property type="entry name" value="ASIALOGLYCOPROTEIN RECEPTOR 1-LIKE-RELATED"/>
    <property type="match status" value="1"/>
</dbReference>
<evidence type="ECO:0000256" key="3">
    <source>
        <dbReference type="ARBA" id="ARBA00023180"/>
    </source>
</evidence>
<dbReference type="SMART" id="SM00034">
    <property type="entry name" value="CLECT"/>
    <property type="match status" value="1"/>
</dbReference>
<feature type="region of interest" description="Disordered" evidence="4">
    <location>
        <begin position="12"/>
        <end position="42"/>
    </location>
</feature>
<dbReference type="SUPFAM" id="SSF56436">
    <property type="entry name" value="C-type lectin-like"/>
    <property type="match status" value="1"/>
</dbReference>
<dbReference type="GO" id="GO:0030246">
    <property type="term" value="F:carbohydrate binding"/>
    <property type="evidence" value="ECO:0007669"/>
    <property type="project" value="UniProtKB-KW"/>
</dbReference>
<feature type="transmembrane region" description="Helical" evidence="5">
    <location>
        <begin position="47"/>
        <end position="70"/>
    </location>
</feature>
<feature type="domain" description="C-type lectin" evidence="6">
    <location>
        <begin position="163"/>
        <end position="276"/>
    </location>
</feature>
<feature type="compositionally biased region" description="Low complexity" evidence="4">
    <location>
        <begin position="98"/>
        <end position="118"/>
    </location>
</feature>
<evidence type="ECO:0000256" key="2">
    <source>
        <dbReference type="ARBA" id="ARBA00023157"/>
    </source>
</evidence>
<reference evidence="7 8" key="1">
    <citation type="submission" date="2024-09" db="EMBL/GenBank/DDBJ databases">
        <title>A chromosome-level genome assembly of Gray's grenadier anchovy, Coilia grayii.</title>
        <authorList>
            <person name="Fu Z."/>
        </authorList>
    </citation>
    <scope>NUCLEOTIDE SEQUENCE [LARGE SCALE GENOMIC DNA]</scope>
    <source>
        <strain evidence="7">G4</strain>
        <tissue evidence="7">Muscle</tissue>
    </source>
</reference>
<keyword evidence="8" id="KW-1185">Reference proteome</keyword>
<accession>A0ABD1JQH3</accession>
<keyword evidence="3" id="KW-0325">Glycoprotein</keyword>
<dbReference type="PROSITE" id="PS50041">
    <property type="entry name" value="C_TYPE_LECTIN_2"/>
    <property type="match status" value="1"/>
</dbReference>
<dbReference type="Pfam" id="PF00059">
    <property type="entry name" value="Lectin_C"/>
    <property type="match status" value="1"/>
</dbReference>
<organism evidence="7 8">
    <name type="scientific">Coilia grayii</name>
    <name type="common">Gray's grenadier anchovy</name>
    <dbReference type="NCBI Taxonomy" id="363190"/>
    <lineage>
        <taxon>Eukaryota</taxon>
        <taxon>Metazoa</taxon>
        <taxon>Chordata</taxon>
        <taxon>Craniata</taxon>
        <taxon>Vertebrata</taxon>
        <taxon>Euteleostomi</taxon>
        <taxon>Actinopterygii</taxon>
        <taxon>Neopterygii</taxon>
        <taxon>Teleostei</taxon>
        <taxon>Clupei</taxon>
        <taxon>Clupeiformes</taxon>
        <taxon>Clupeoidei</taxon>
        <taxon>Engraulidae</taxon>
        <taxon>Coilinae</taxon>
        <taxon>Coilia</taxon>
    </lineage>
</organism>
<keyword evidence="5" id="KW-1133">Transmembrane helix</keyword>
<dbReference type="InterPro" id="IPR052309">
    <property type="entry name" value="C-type_Lectin_Domain_Fam1"/>
</dbReference>
<dbReference type="PANTHER" id="PTHR46490">
    <property type="entry name" value="C-TYPE LECTIN DOMAIN FAMILY 12 MEMBER A-RELATED"/>
    <property type="match status" value="1"/>
</dbReference>
<dbReference type="InterPro" id="IPR016186">
    <property type="entry name" value="C-type_lectin-like/link_sf"/>
</dbReference>
<keyword evidence="5" id="KW-0472">Membrane</keyword>
<proteinExistence type="predicted"/>
<dbReference type="InterPro" id="IPR001304">
    <property type="entry name" value="C-type_lectin-like"/>
</dbReference>
<evidence type="ECO:0000313" key="8">
    <source>
        <dbReference type="Proteomes" id="UP001591681"/>
    </source>
</evidence>
<dbReference type="InterPro" id="IPR016187">
    <property type="entry name" value="CTDL_fold"/>
</dbReference>
<dbReference type="Gene3D" id="3.10.100.10">
    <property type="entry name" value="Mannose-Binding Protein A, subunit A"/>
    <property type="match status" value="1"/>
</dbReference>
<name>A0ABD1JQH3_9TELE</name>
<keyword evidence="1" id="KW-0430">Lectin</keyword>
<evidence type="ECO:0000259" key="6">
    <source>
        <dbReference type="PROSITE" id="PS50041"/>
    </source>
</evidence>